<sequence length="110" mass="11215">MPEGWFPDPGWTPEPDWPAAPRGWSFWRNDYGVAVPGPAGFYGSKPQLLTGHGIMLALATGLLGLYVGAGGGADARAQDPVPVRTVVSVPATAPTDPASGAGTTVSPSSK</sequence>
<comment type="caution">
    <text evidence="2">The sequence shown here is derived from an EMBL/GenBank/DDBJ whole genome shotgun (WGS) entry which is preliminary data.</text>
</comment>
<reference evidence="2" key="1">
    <citation type="submission" date="2021-02" db="EMBL/GenBank/DDBJ databases">
        <title>Phycicoccus sp. MQZ13P-5T, whole genome shotgun sequence.</title>
        <authorList>
            <person name="Tuo L."/>
        </authorList>
    </citation>
    <scope>NUCLEOTIDE SEQUENCE</scope>
    <source>
        <strain evidence="2">MQZ13P-5</strain>
    </source>
</reference>
<protein>
    <submittedName>
        <fullName evidence="2">Uncharacterized protein</fullName>
    </submittedName>
</protein>
<dbReference type="EMBL" id="JAFDVD010000008">
    <property type="protein sequence ID" value="MBM6400257.1"/>
    <property type="molecule type" value="Genomic_DNA"/>
</dbReference>
<organism evidence="2 3">
    <name type="scientific">Phycicoccus sonneratiae</name>
    <dbReference type="NCBI Taxonomy" id="2807628"/>
    <lineage>
        <taxon>Bacteria</taxon>
        <taxon>Bacillati</taxon>
        <taxon>Actinomycetota</taxon>
        <taxon>Actinomycetes</taxon>
        <taxon>Micrococcales</taxon>
        <taxon>Intrasporangiaceae</taxon>
        <taxon>Phycicoccus</taxon>
    </lineage>
</organism>
<keyword evidence="3" id="KW-1185">Reference proteome</keyword>
<proteinExistence type="predicted"/>
<feature type="region of interest" description="Disordered" evidence="1">
    <location>
        <begin position="89"/>
        <end position="110"/>
    </location>
</feature>
<feature type="compositionally biased region" description="Polar residues" evidence="1">
    <location>
        <begin position="101"/>
        <end position="110"/>
    </location>
</feature>
<evidence type="ECO:0000256" key="1">
    <source>
        <dbReference type="SAM" id="MobiDB-lite"/>
    </source>
</evidence>
<dbReference type="Proteomes" id="UP001430172">
    <property type="component" value="Unassembled WGS sequence"/>
</dbReference>
<accession>A0ABS2CK57</accession>
<evidence type="ECO:0000313" key="2">
    <source>
        <dbReference type="EMBL" id="MBM6400257.1"/>
    </source>
</evidence>
<name>A0ABS2CK57_9MICO</name>
<dbReference type="RefSeq" id="WP_204130735.1">
    <property type="nucleotide sequence ID" value="NZ_JAFDVD010000008.1"/>
</dbReference>
<evidence type="ECO:0000313" key="3">
    <source>
        <dbReference type="Proteomes" id="UP001430172"/>
    </source>
</evidence>
<gene>
    <name evidence="2" type="ORF">JQN70_07670</name>
</gene>